<accession>J3ME38</accession>
<keyword evidence="4" id="KW-1185">Reference proteome</keyword>
<feature type="compositionally biased region" description="Basic residues" evidence="1">
    <location>
        <begin position="1"/>
        <end position="10"/>
    </location>
</feature>
<dbReference type="HOGENOM" id="CLU_407348_0_0_1"/>
<dbReference type="PANTHER" id="PTHR11697">
    <property type="entry name" value="GENERAL TRANSCRIPTION FACTOR 2-RELATED ZINC FINGER PROTEIN"/>
    <property type="match status" value="1"/>
</dbReference>
<dbReference type="Proteomes" id="UP000006038">
    <property type="component" value="Chromosome 6"/>
</dbReference>
<dbReference type="InterPro" id="IPR025398">
    <property type="entry name" value="DUF4371"/>
</dbReference>
<feature type="region of interest" description="Disordered" evidence="1">
    <location>
        <begin position="1"/>
        <end position="55"/>
    </location>
</feature>
<dbReference type="EnsemblPlants" id="OB06G22820.1">
    <property type="protein sequence ID" value="OB06G22820.1"/>
    <property type="gene ID" value="OB06G22820"/>
</dbReference>
<organism evidence="3">
    <name type="scientific">Oryza brachyantha</name>
    <name type="common">malo sina</name>
    <dbReference type="NCBI Taxonomy" id="4533"/>
    <lineage>
        <taxon>Eukaryota</taxon>
        <taxon>Viridiplantae</taxon>
        <taxon>Streptophyta</taxon>
        <taxon>Embryophyta</taxon>
        <taxon>Tracheophyta</taxon>
        <taxon>Spermatophyta</taxon>
        <taxon>Magnoliopsida</taxon>
        <taxon>Liliopsida</taxon>
        <taxon>Poales</taxon>
        <taxon>Poaceae</taxon>
        <taxon>BOP clade</taxon>
        <taxon>Oryzoideae</taxon>
        <taxon>Oryzeae</taxon>
        <taxon>Oryzinae</taxon>
        <taxon>Oryza</taxon>
    </lineage>
</organism>
<protein>
    <recommendedName>
        <fullName evidence="2">DUF4371 domain-containing protein</fullName>
    </recommendedName>
</protein>
<dbReference type="Pfam" id="PF14291">
    <property type="entry name" value="DUF4371"/>
    <property type="match status" value="1"/>
</dbReference>
<dbReference type="InterPro" id="IPR055298">
    <property type="entry name" value="AtLOH3-like"/>
</dbReference>
<reference evidence="3" key="1">
    <citation type="journal article" date="2013" name="Nat. Commun.">
        <title>Whole-genome sequencing of Oryza brachyantha reveals mechanisms underlying Oryza genome evolution.</title>
        <authorList>
            <person name="Chen J."/>
            <person name="Huang Q."/>
            <person name="Gao D."/>
            <person name="Wang J."/>
            <person name="Lang Y."/>
            <person name="Liu T."/>
            <person name="Li B."/>
            <person name="Bai Z."/>
            <person name="Luis Goicoechea J."/>
            <person name="Liang C."/>
            <person name="Chen C."/>
            <person name="Zhang W."/>
            <person name="Sun S."/>
            <person name="Liao Y."/>
            <person name="Zhang X."/>
            <person name="Yang L."/>
            <person name="Song C."/>
            <person name="Wang M."/>
            <person name="Shi J."/>
            <person name="Liu G."/>
            <person name="Liu J."/>
            <person name="Zhou H."/>
            <person name="Zhou W."/>
            <person name="Yu Q."/>
            <person name="An N."/>
            <person name="Chen Y."/>
            <person name="Cai Q."/>
            <person name="Wang B."/>
            <person name="Liu B."/>
            <person name="Min J."/>
            <person name="Huang Y."/>
            <person name="Wu H."/>
            <person name="Li Z."/>
            <person name="Zhang Y."/>
            <person name="Yin Y."/>
            <person name="Song W."/>
            <person name="Jiang J."/>
            <person name="Jackson S.A."/>
            <person name="Wing R.A."/>
            <person name="Wang J."/>
            <person name="Chen M."/>
        </authorList>
    </citation>
    <scope>NUCLEOTIDE SEQUENCE [LARGE SCALE GENOMIC DNA]</scope>
    <source>
        <strain evidence="3">cv. IRGC 101232</strain>
    </source>
</reference>
<dbReference type="Gramene" id="OB06G22820.1">
    <property type="protein sequence ID" value="OB06G22820.1"/>
    <property type="gene ID" value="OB06G22820"/>
</dbReference>
<dbReference type="eggNOG" id="ENOG502QSU3">
    <property type="taxonomic scope" value="Eukaryota"/>
</dbReference>
<evidence type="ECO:0000256" key="1">
    <source>
        <dbReference type="SAM" id="MobiDB-lite"/>
    </source>
</evidence>
<name>J3ME38_ORYBR</name>
<dbReference type="AlphaFoldDB" id="J3ME38"/>
<dbReference type="PANTHER" id="PTHR11697:SF230">
    <property type="entry name" value="ZINC FINGER, MYM DOMAIN CONTAINING 1"/>
    <property type="match status" value="1"/>
</dbReference>
<evidence type="ECO:0000313" key="4">
    <source>
        <dbReference type="Proteomes" id="UP000006038"/>
    </source>
</evidence>
<dbReference type="STRING" id="4533.J3ME38"/>
<evidence type="ECO:0000259" key="2">
    <source>
        <dbReference type="Pfam" id="PF14291"/>
    </source>
</evidence>
<sequence>MTAATRRRWGRVRDDETGVTASGGTTVAAEARKGTVAAPASVPTGREGKRGRGRTMMAYQRQERRQQGGDDVGVATRPRGEEQPLVPTVDEAPTYEQDTPPIYDVNRIEGDPRLSIPITSYPINEQDVVRRAYILKGLWQQYSHDFPTRVIYGLAFRGHDESDESSNSGNFLELLKWLAENNEEVDKVVLKNAPGNCILTSATIQRQIIECCADKTTGPLLADGCSDVSHKEQLALCLHYVDKIRMERQRYCECNALVKRAKERMQKLRSNGWEDFYKKKVISFCTKHNIMIPRKDGKFGPHGGSARFYPNQTNDDHFRRKVYLGVIDKISQELDNRFDEVNMELLVCMSAFNPCNSFASYDAQKIIRLAKFYPKDFTNMDFTRLEFQLDTFIDDIRKDDRFENLKTLGELSIKLVETNKACTGGRMIMDSYGHLVDDAVSTVETKQEIFSDGELSAICKENFVWAYKSPNGAFGGILIGVNGNKFDVISNHVRAFFSSVVIRNREGFKEMVTEKMVTRNGDILNFWNKKLVGLRRFLKGWSANNKKVQNENEELDLKRLDFGIISLIPKIKEASCLVREVIENGIGFLTFRRGFGQNEMSQWQQLDDMISSITLKDYDDPLRFGNWKVTKASLQDLCIDLLLLEWRLLAKEDEQDQLKTMKTKMLDCVKNLRPR</sequence>
<evidence type="ECO:0000313" key="3">
    <source>
        <dbReference type="EnsemblPlants" id="OB06G22820.1"/>
    </source>
</evidence>
<proteinExistence type="predicted"/>
<feature type="compositionally biased region" description="Low complexity" evidence="1">
    <location>
        <begin position="18"/>
        <end position="29"/>
    </location>
</feature>
<feature type="domain" description="DUF4371" evidence="2">
    <location>
        <begin position="126"/>
        <end position="252"/>
    </location>
</feature>
<reference evidence="3" key="2">
    <citation type="submission" date="2013-04" db="UniProtKB">
        <authorList>
            <consortium name="EnsemblPlants"/>
        </authorList>
    </citation>
    <scope>IDENTIFICATION</scope>
</reference>